<evidence type="ECO:0000256" key="7">
    <source>
        <dbReference type="PIRNR" id="PIRNR000077"/>
    </source>
</evidence>
<dbReference type="EMBL" id="CP047593">
    <property type="protein sequence ID" value="QHI69979.1"/>
    <property type="molecule type" value="Genomic_DNA"/>
</dbReference>
<feature type="active site" description="Nucleophile" evidence="8">
    <location>
        <position position="34"/>
    </location>
</feature>
<dbReference type="GO" id="GO:0005737">
    <property type="term" value="C:cytoplasm"/>
    <property type="evidence" value="ECO:0007669"/>
    <property type="project" value="TreeGrafter"/>
</dbReference>
<name>A0A6P1M5B2_9BACT</name>
<dbReference type="PIRSF" id="PIRSF000077">
    <property type="entry name" value="Thioredoxin"/>
    <property type="match status" value="1"/>
</dbReference>
<dbReference type="AlphaFoldDB" id="A0A6P1M5B2"/>
<dbReference type="InterPro" id="IPR017937">
    <property type="entry name" value="Thioredoxin_CS"/>
</dbReference>
<feature type="active site" description="Nucleophile" evidence="8">
    <location>
        <position position="31"/>
    </location>
</feature>
<dbReference type="Proteomes" id="UP000464954">
    <property type="component" value="Chromosome"/>
</dbReference>
<evidence type="ECO:0000256" key="5">
    <source>
        <dbReference type="ARBA" id="ARBA00023284"/>
    </source>
</evidence>
<dbReference type="NCBIfam" id="TIGR01068">
    <property type="entry name" value="thioredoxin"/>
    <property type="match status" value="1"/>
</dbReference>
<protein>
    <recommendedName>
        <fullName evidence="6 7">Thioredoxin</fullName>
    </recommendedName>
</protein>
<keyword evidence="12" id="KW-1185">Reference proteome</keyword>
<evidence type="ECO:0000256" key="2">
    <source>
        <dbReference type="ARBA" id="ARBA00022448"/>
    </source>
</evidence>
<dbReference type="SUPFAM" id="SSF52833">
    <property type="entry name" value="Thioredoxin-like"/>
    <property type="match status" value="1"/>
</dbReference>
<dbReference type="InterPro" id="IPR036249">
    <property type="entry name" value="Thioredoxin-like_sf"/>
</dbReference>
<organism evidence="11 12">
    <name type="scientific">Tichowtungia aerotolerans</name>
    <dbReference type="NCBI Taxonomy" id="2697043"/>
    <lineage>
        <taxon>Bacteria</taxon>
        <taxon>Pseudomonadati</taxon>
        <taxon>Kiritimatiellota</taxon>
        <taxon>Tichowtungiia</taxon>
        <taxon>Tichowtungiales</taxon>
        <taxon>Tichowtungiaceae</taxon>
        <taxon>Tichowtungia</taxon>
    </lineage>
</organism>
<dbReference type="GO" id="GO:0015035">
    <property type="term" value="F:protein-disulfide reductase activity"/>
    <property type="evidence" value="ECO:0007669"/>
    <property type="project" value="UniProtKB-UniRule"/>
</dbReference>
<dbReference type="Gene3D" id="3.40.30.10">
    <property type="entry name" value="Glutaredoxin"/>
    <property type="match status" value="1"/>
</dbReference>
<dbReference type="InterPro" id="IPR005746">
    <property type="entry name" value="Thioredoxin"/>
</dbReference>
<gene>
    <name evidence="11" type="primary">trxA</name>
    <name evidence="11" type="ORF">GT409_11130</name>
</gene>
<reference evidence="11 12" key="1">
    <citation type="submission" date="2020-01" db="EMBL/GenBank/DDBJ databases">
        <title>Ponticoccus aerotolerans gen. nov., sp. nov., an anaerobic bacterium and proposal of Ponticoccusceae fam. nov., Ponticoccusles ord. nov. and Ponticoccuse classis nov. in the phylum Kiritimatiellaeota.</title>
        <authorList>
            <person name="Zhou L.Y."/>
            <person name="Du Z.J."/>
        </authorList>
    </citation>
    <scope>NUCLEOTIDE SEQUENCE [LARGE SCALE GENOMIC DNA]</scope>
    <source>
        <strain evidence="11 12">S-5007</strain>
    </source>
</reference>
<evidence type="ECO:0000313" key="12">
    <source>
        <dbReference type="Proteomes" id="UP000464954"/>
    </source>
</evidence>
<evidence type="ECO:0000256" key="8">
    <source>
        <dbReference type="PIRSR" id="PIRSR000077-1"/>
    </source>
</evidence>
<accession>A0A6P1M5B2</accession>
<evidence type="ECO:0000256" key="9">
    <source>
        <dbReference type="PIRSR" id="PIRSR000077-4"/>
    </source>
</evidence>
<evidence type="ECO:0000256" key="4">
    <source>
        <dbReference type="ARBA" id="ARBA00023157"/>
    </source>
</evidence>
<sequence length="103" mass="11160">MSDKVKELNTDNFNDTISSGTVLVDFWAPWCGPCKMQTPILDKVAEAVGDKAVVAKVNVDENSSLAAEFGVRSIPTLLVFKDGKKVQDFVGVQQENTLVDALT</sequence>
<dbReference type="PANTHER" id="PTHR45663:SF11">
    <property type="entry name" value="GEO12009P1"/>
    <property type="match status" value="1"/>
</dbReference>
<keyword evidence="5 9" id="KW-0676">Redox-active center</keyword>
<dbReference type="FunFam" id="3.40.30.10:FF:000001">
    <property type="entry name" value="Thioredoxin"/>
    <property type="match status" value="1"/>
</dbReference>
<evidence type="ECO:0000256" key="6">
    <source>
        <dbReference type="NCBIfam" id="TIGR01068"/>
    </source>
</evidence>
<dbReference type="RefSeq" id="WP_160629158.1">
    <property type="nucleotide sequence ID" value="NZ_CP047593.1"/>
</dbReference>
<keyword evidence="4 9" id="KW-1015">Disulfide bond</keyword>
<evidence type="ECO:0000259" key="10">
    <source>
        <dbReference type="PROSITE" id="PS51352"/>
    </source>
</evidence>
<proteinExistence type="inferred from homology"/>
<comment type="similarity">
    <text evidence="1 7">Belongs to the thioredoxin family.</text>
</comment>
<dbReference type="PROSITE" id="PS00194">
    <property type="entry name" value="THIOREDOXIN_1"/>
    <property type="match status" value="1"/>
</dbReference>
<evidence type="ECO:0000256" key="1">
    <source>
        <dbReference type="ARBA" id="ARBA00008987"/>
    </source>
</evidence>
<feature type="site" description="Contributes to redox potential value" evidence="8">
    <location>
        <position position="33"/>
    </location>
</feature>
<dbReference type="PRINTS" id="PR00421">
    <property type="entry name" value="THIOREDOXIN"/>
</dbReference>
<feature type="domain" description="Thioredoxin" evidence="10">
    <location>
        <begin position="1"/>
        <end position="103"/>
    </location>
</feature>
<evidence type="ECO:0000256" key="3">
    <source>
        <dbReference type="ARBA" id="ARBA00022982"/>
    </source>
</evidence>
<feature type="disulfide bond" description="Redox-active" evidence="9">
    <location>
        <begin position="31"/>
        <end position="34"/>
    </location>
</feature>
<feature type="site" description="Contributes to redox potential value" evidence="8">
    <location>
        <position position="32"/>
    </location>
</feature>
<keyword evidence="3" id="KW-0249">Electron transport</keyword>
<dbReference type="CDD" id="cd02947">
    <property type="entry name" value="TRX_family"/>
    <property type="match status" value="1"/>
</dbReference>
<dbReference type="PROSITE" id="PS51352">
    <property type="entry name" value="THIOREDOXIN_2"/>
    <property type="match status" value="1"/>
</dbReference>
<evidence type="ECO:0000313" key="11">
    <source>
        <dbReference type="EMBL" id="QHI69979.1"/>
    </source>
</evidence>
<dbReference type="KEGG" id="taer:GT409_11130"/>
<dbReference type="PANTHER" id="PTHR45663">
    <property type="entry name" value="GEO12009P1"/>
    <property type="match status" value="1"/>
</dbReference>
<dbReference type="InterPro" id="IPR013766">
    <property type="entry name" value="Thioredoxin_domain"/>
</dbReference>
<keyword evidence="2" id="KW-0813">Transport</keyword>
<feature type="site" description="Deprotonates C-terminal active site Cys" evidence="8">
    <location>
        <position position="25"/>
    </location>
</feature>
<dbReference type="Pfam" id="PF00085">
    <property type="entry name" value="Thioredoxin"/>
    <property type="match status" value="1"/>
</dbReference>